<protein>
    <submittedName>
        <fullName evidence="1">Uncharacterized protein</fullName>
    </submittedName>
</protein>
<evidence type="ECO:0000313" key="2">
    <source>
        <dbReference type="Proteomes" id="UP000712281"/>
    </source>
</evidence>
<sequence length="149" mass="17148">MASWRKLTKLATRRVGSASNSCPQLLLRASTELSLVSSRSELSLELYDQTPKTLRISVPTNANDRWYTKLDVFIEEGEPDLITTTEAEQHVVDGYEIDAETEQHIVLRDEIDHEEREIDGGELFMRYAILMVARLMLKNMMILMMVIMK</sequence>
<reference evidence="1" key="1">
    <citation type="submission" date="2019-12" db="EMBL/GenBank/DDBJ databases">
        <title>Genome sequencing and annotation of Brassica cretica.</title>
        <authorList>
            <person name="Studholme D.J."/>
            <person name="Sarris P.F."/>
        </authorList>
    </citation>
    <scope>NUCLEOTIDE SEQUENCE</scope>
    <source>
        <strain evidence="1">PFS-001/15</strain>
        <tissue evidence="1">Leaf</tissue>
    </source>
</reference>
<name>A0A8S9HHD0_BRACR</name>
<dbReference type="Proteomes" id="UP000712281">
    <property type="component" value="Unassembled WGS sequence"/>
</dbReference>
<dbReference type="EMBL" id="QGKW02001940">
    <property type="protein sequence ID" value="KAF2556137.1"/>
    <property type="molecule type" value="Genomic_DNA"/>
</dbReference>
<dbReference type="AlphaFoldDB" id="A0A8S9HHD0"/>
<organism evidence="1 2">
    <name type="scientific">Brassica cretica</name>
    <name type="common">Mustard</name>
    <dbReference type="NCBI Taxonomy" id="69181"/>
    <lineage>
        <taxon>Eukaryota</taxon>
        <taxon>Viridiplantae</taxon>
        <taxon>Streptophyta</taxon>
        <taxon>Embryophyta</taxon>
        <taxon>Tracheophyta</taxon>
        <taxon>Spermatophyta</taxon>
        <taxon>Magnoliopsida</taxon>
        <taxon>eudicotyledons</taxon>
        <taxon>Gunneridae</taxon>
        <taxon>Pentapetalae</taxon>
        <taxon>rosids</taxon>
        <taxon>malvids</taxon>
        <taxon>Brassicales</taxon>
        <taxon>Brassicaceae</taxon>
        <taxon>Brassiceae</taxon>
        <taxon>Brassica</taxon>
    </lineage>
</organism>
<comment type="caution">
    <text evidence="1">The sequence shown here is derived from an EMBL/GenBank/DDBJ whole genome shotgun (WGS) entry which is preliminary data.</text>
</comment>
<accession>A0A8S9HHD0</accession>
<evidence type="ECO:0000313" key="1">
    <source>
        <dbReference type="EMBL" id="KAF2556137.1"/>
    </source>
</evidence>
<proteinExistence type="predicted"/>
<gene>
    <name evidence="1" type="ORF">F2Q68_00015240</name>
</gene>